<keyword evidence="2" id="KW-0813">Transport</keyword>
<organism evidence="6 7">
    <name type="scientific">Metapseudomonas otitidis</name>
    <dbReference type="NCBI Taxonomy" id="319939"/>
    <lineage>
        <taxon>Bacteria</taxon>
        <taxon>Pseudomonadati</taxon>
        <taxon>Pseudomonadota</taxon>
        <taxon>Gammaproteobacteria</taxon>
        <taxon>Pseudomonadales</taxon>
        <taxon>Pseudomonadaceae</taxon>
        <taxon>Metapseudomonas</taxon>
    </lineage>
</organism>
<dbReference type="RefSeq" id="WP_160481194.1">
    <property type="nucleotide sequence ID" value="NZ_WTFN01000031.1"/>
</dbReference>
<protein>
    <submittedName>
        <fullName evidence="6">ATP-binding cassette domain-containing protein</fullName>
    </submittedName>
</protein>
<comment type="caution">
    <text evidence="6">The sequence shown here is derived from an EMBL/GenBank/DDBJ whole genome shotgun (WGS) entry which is preliminary data.</text>
</comment>
<keyword evidence="4 6" id="KW-0067">ATP-binding</keyword>
<dbReference type="GO" id="GO:0005524">
    <property type="term" value="F:ATP binding"/>
    <property type="evidence" value="ECO:0007669"/>
    <property type="project" value="UniProtKB-KW"/>
</dbReference>
<evidence type="ECO:0000256" key="4">
    <source>
        <dbReference type="ARBA" id="ARBA00022840"/>
    </source>
</evidence>
<comment type="similarity">
    <text evidence="1">Belongs to the ABC transporter superfamily.</text>
</comment>
<dbReference type="InterPro" id="IPR017871">
    <property type="entry name" value="ABC_transporter-like_CS"/>
</dbReference>
<feature type="domain" description="ABC transporter" evidence="5">
    <location>
        <begin position="7"/>
        <end position="248"/>
    </location>
</feature>
<dbReference type="SMART" id="SM00382">
    <property type="entry name" value="AAA"/>
    <property type="match status" value="1"/>
</dbReference>
<dbReference type="CDD" id="cd10147">
    <property type="entry name" value="Wzt_C-like"/>
    <property type="match status" value="1"/>
</dbReference>
<dbReference type="Gene3D" id="2.70.50.60">
    <property type="entry name" value="abc- transporter (atp binding component) like domain"/>
    <property type="match status" value="1"/>
</dbReference>
<dbReference type="Pfam" id="PF14524">
    <property type="entry name" value="Wzt_C"/>
    <property type="match status" value="1"/>
</dbReference>
<dbReference type="PROSITE" id="PS50893">
    <property type="entry name" value="ABC_TRANSPORTER_2"/>
    <property type="match status" value="1"/>
</dbReference>
<dbReference type="InterPro" id="IPR050683">
    <property type="entry name" value="Bact_Polysacc_Export_ATP-bd"/>
</dbReference>
<evidence type="ECO:0000256" key="1">
    <source>
        <dbReference type="ARBA" id="ARBA00005417"/>
    </source>
</evidence>
<evidence type="ECO:0000313" key="7">
    <source>
        <dbReference type="Proteomes" id="UP000461288"/>
    </source>
</evidence>
<name>A0A7X3H881_9GAMM</name>
<dbReference type="GO" id="GO:0016887">
    <property type="term" value="F:ATP hydrolysis activity"/>
    <property type="evidence" value="ECO:0007669"/>
    <property type="project" value="InterPro"/>
</dbReference>
<proteinExistence type="inferred from homology"/>
<dbReference type="PANTHER" id="PTHR46743">
    <property type="entry name" value="TEICHOIC ACIDS EXPORT ATP-BINDING PROTEIN TAGH"/>
    <property type="match status" value="1"/>
</dbReference>
<gene>
    <name evidence="6" type="ORF">GO594_14260</name>
</gene>
<dbReference type="CDD" id="cd03220">
    <property type="entry name" value="ABC_KpsT_Wzt"/>
    <property type="match status" value="1"/>
</dbReference>
<evidence type="ECO:0000313" key="6">
    <source>
        <dbReference type="EMBL" id="MWK57144.1"/>
    </source>
</evidence>
<dbReference type="GO" id="GO:0016020">
    <property type="term" value="C:membrane"/>
    <property type="evidence" value="ECO:0007669"/>
    <property type="project" value="InterPro"/>
</dbReference>
<keyword evidence="3" id="KW-0547">Nucleotide-binding</keyword>
<evidence type="ECO:0000259" key="5">
    <source>
        <dbReference type="PROSITE" id="PS50893"/>
    </source>
</evidence>
<evidence type="ECO:0000256" key="3">
    <source>
        <dbReference type="ARBA" id="ARBA00022741"/>
    </source>
</evidence>
<dbReference type="Proteomes" id="UP000461288">
    <property type="component" value="Unassembled WGS sequence"/>
</dbReference>
<dbReference type="PANTHER" id="PTHR46743:SF2">
    <property type="entry name" value="TEICHOIC ACIDS EXPORT ATP-BINDING PROTEIN TAGH"/>
    <property type="match status" value="1"/>
</dbReference>
<dbReference type="InterPro" id="IPR029439">
    <property type="entry name" value="Wzt_C"/>
</dbReference>
<evidence type="ECO:0000256" key="2">
    <source>
        <dbReference type="ARBA" id="ARBA00022448"/>
    </source>
</evidence>
<reference evidence="6 7" key="1">
    <citation type="submission" date="2019-12" db="EMBL/GenBank/DDBJ databases">
        <title>Draft genome sequence of Pseudomonas otitidis recovered from a chicken carcass.</title>
        <authorList>
            <person name="Vieira T.R."/>
            <person name="Oliviera E.F.C."/>
            <person name="Silva N.M.V."/>
            <person name="Sambrano G.E."/>
            <person name="Cibulski S.P."/>
            <person name="Cardoso M.R.I."/>
        </authorList>
    </citation>
    <scope>NUCLEOTIDE SEQUENCE [LARGE SCALE GENOMIC DNA]</scope>
    <source>
        <strain evidence="6 7">25_K</strain>
    </source>
</reference>
<accession>A0A7X3H881</accession>
<dbReference type="Gene3D" id="3.40.50.300">
    <property type="entry name" value="P-loop containing nucleotide triphosphate hydrolases"/>
    <property type="match status" value="1"/>
</dbReference>
<dbReference type="SUPFAM" id="SSF52540">
    <property type="entry name" value="P-loop containing nucleoside triphosphate hydrolases"/>
    <property type="match status" value="1"/>
</dbReference>
<dbReference type="EMBL" id="WTFN01000031">
    <property type="protein sequence ID" value="MWK57144.1"/>
    <property type="molecule type" value="Genomic_DNA"/>
</dbReference>
<sequence>MCSDIALRTEGLGKRFDIYDKPQDRLWQMLRPRKAPFYREFWALRDVSLSIRKGETVGIIGRNGSGKSTLLQLICGTLRASTGTVSSEGRIAALLELGSGFNPEFSGRENVYLNGALLGLSRSEINARFDEIADFAGIGDFIEQPTKTYSSGMLVRLAFAVSVCVEPDILIVDEALAVGDASFQFKCLQRLEALAARGTTLLFVSHDMSMVKRFCQRVIYLRDGHLRASGLPEDMAELYLLDMRDEQRRGASGGKVSVAPKEHLATPGGIAFGTDEGRIVSACFTNTNDRYSSYLYGEMIELRIDALLNESVALPSISITIQEPRLLVIGGANLALTAQVANDGWRTATLTARFPARLAPGRYHITLKLMNGHTEESAHLIEKQVAPLVFDTLAGNTCFLGIVDLGITPVAPTQNPAAPEHGTGLNLEHR</sequence>
<dbReference type="InterPro" id="IPR003439">
    <property type="entry name" value="ABC_transporter-like_ATP-bd"/>
</dbReference>
<dbReference type="PROSITE" id="PS00211">
    <property type="entry name" value="ABC_TRANSPORTER_1"/>
    <property type="match status" value="1"/>
</dbReference>
<dbReference type="Pfam" id="PF00005">
    <property type="entry name" value="ABC_tran"/>
    <property type="match status" value="1"/>
</dbReference>
<dbReference type="InterPro" id="IPR003593">
    <property type="entry name" value="AAA+_ATPase"/>
</dbReference>
<dbReference type="GO" id="GO:0140359">
    <property type="term" value="F:ABC-type transporter activity"/>
    <property type="evidence" value="ECO:0007669"/>
    <property type="project" value="InterPro"/>
</dbReference>
<dbReference type="InterPro" id="IPR027417">
    <property type="entry name" value="P-loop_NTPase"/>
</dbReference>
<dbReference type="InterPro" id="IPR015860">
    <property type="entry name" value="ABC_transpr_TagH-like"/>
</dbReference>
<dbReference type="AlphaFoldDB" id="A0A7X3H881"/>